<dbReference type="InterPro" id="IPR016181">
    <property type="entry name" value="Acyl_CoA_acyltransferase"/>
</dbReference>
<reference evidence="2" key="1">
    <citation type="journal article" date="2021" name="PeerJ">
        <title>Extensive microbial diversity within the chicken gut microbiome revealed by metagenomics and culture.</title>
        <authorList>
            <person name="Gilroy R."/>
            <person name="Ravi A."/>
            <person name="Getino M."/>
            <person name="Pursley I."/>
            <person name="Horton D.L."/>
            <person name="Alikhan N.F."/>
            <person name="Baker D."/>
            <person name="Gharbi K."/>
            <person name="Hall N."/>
            <person name="Watson M."/>
            <person name="Adriaenssens E.M."/>
            <person name="Foster-Nyarko E."/>
            <person name="Jarju S."/>
            <person name="Secka A."/>
            <person name="Antonio M."/>
            <person name="Oren A."/>
            <person name="Chaudhuri R.R."/>
            <person name="La Ragione R."/>
            <person name="Hildebrand F."/>
            <person name="Pallen M.J."/>
        </authorList>
    </citation>
    <scope>NUCLEOTIDE SEQUENCE</scope>
    <source>
        <strain evidence="2">CHK187-11901</strain>
    </source>
</reference>
<name>A0A9D2SVP9_9FIRM</name>
<dbReference type="PANTHER" id="PTHR43792">
    <property type="entry name" value="GNAT FAMILY, PUTATIVE (AFU_ORTHOLOGUE AFUA_3G00765)-RELATED-RELATED"/>
    <property type="match status" value="1"/>
</dbReference>
<organism evidence="2 3">
    <name type="scientific">Candidatus Merdibacter merdavium</name>
    <dbReference type="NCBI Taxonomy" id="2838692"/>
    <lineage>
        <taxon>Bacteria</taxon>
        <taxon>Bacillati</taxon>
        <taxon>Bacillota</taxon>
        <taxon>Erysipelotrichia</taxon>
        <taxon>Erysipelotrichales</taxon>
        <taxon>Erysipelotrichaceae</taxon>
        <taxon>Merdibacter</taxon>
    </lineage>
</organism>
<comment type="caution">
    <text evidence="2">The sequence shown here is derived from an EMBL/GenBank/DDBJ whole genome shotgun (WGS) entry which is preliminary data.</text>
</comment>
<dbReference type="AlphaFoldDB" id="A0A9D2SVP9"/>
<dbReference type="InterPro" id="IPR051531">
    <property type="entry name" value="N-acetyltransferase"/>
</dbReference>
<protein>
    <submittedName>
        <fullName evidence="2">GNAT family N-acetyltransferase</fullName>
    </submittedName>
</protein>
<reference evidence="2" key="2">
    <citation type="submission" date="2021-04" db="EMBL/GenBank/DDBJ databases">
        <authorList>
            <person name="Gilroy R."/>
        </authorList>
    </citation>
    <scope>NUCLEOTIDE SEQUENCE</scope>
    <source>
        <strain evidence="2">CHK187-11901</strain>
    </source>
</reference>
<sequence>MLETERLRLDRVRQQDMPFLHALSHLEAVRCWMSPALPQQLEAGWRKLAEKEDGDALHLPRVITDKAQARPVGVIAFQHYAAAHHAQIVFALHPDHWHRGYMQEALACMITYGFASGLRRISAYCAQENTASIHVLEQIGFGLEGTLRRHARLADGRRHDVRLYSLNEEEWRSRHEKRTGGQI</sequence>
<dbReference type="PROSITE" id="PS51186">
    <property type="entry name" value="GNAT"/>
    <property type="match status" value="1"/>
</dbReference>
<gene>
    <name evidence="2" type="ORF">H9702_07250</name>
</gene>
<dbReference type="SUPFAM" id="SSF55729">
    <property type="entry name" value="Acyl-CoA N-acyltransferases (Nat)"/>
    <property type="match status" value="1"/>
</dbReference>
<evidence type="ECO:0000313" key="3">
    <source>
        <dbReference type="Proteomes" id="UP000823896"/>
    </source>
</evidence>
<dbReference type="EMBL" id="DWWM01000044">
    <property type="protein sequence ID" value="HJC36912.1"/>
    <property type="molecule type" value="Genomic_DNA"/>
</dbReference>
<proteinExistence type="predicted"/>
<dbReference type="Gene3D" id="3.40.630.30">
    <property type="match status" value="1"/>
</dbReference>
<evidence type="ECO:0000313" key="2">
    <source>
        <dbReference type="EMBL" id="HJC36912.1"/>
    </source>
</evidence>
<dbReference type="InterPro" id="IPR000182">
    <property type="entry name" value="GNAT_dom"/>
</dbReference>
<accession>A0A9D2SVP9</accession>
<dbReference type="Proteomes" id="UP000823896">
    <property type="component" value="Unassembled WGS sequence"/>
</dbReference>
<dbReference type="Pfam" id="PF13302">
    <property type="entry name" value="Acetyltransf_3"/>
    <property type="match status" value="1"/>
</dbReference>
<evidence type="ECO:0000259" key="1">
    <source>
        <dbReference type="PROSITE" id="PS51186"/>
    </source>
</evidence>
<dbReference type="GO" id="GO:0016747">
    <property type="term" value="F:acyltransferase activity, transferring groups other than amino-acyl groups"/>
    <property type="evidence" value="ECO:0007669"/>
    <property type="project" value="InterPro"/>
</dbReference>
<feature type="domain" description="N-acetyltransferase" evidence="1">
    <location>
        <begin position="17"/>
        <end position="168"/>
    </location>
</feature>